<proteinExistence type="predicted"/>
<feature type="region of interest" description="Disordered" evidence="1">
    <location>
        <begin position="133"/>
        <end position="163"/>
    </location>
</feature>
<reference evidence="2" key="1">
    <citation type="submission" date="2016-08" db="EMBL/GenBank/DDBJ databases">
        <authorList>
            <person name="Seilhamer J.J."/>
        </authorList>
    </citation>
    <scope>NUCLEOTIDE SEQUENCE</scope>
    <source>
        <strain evidence="2">86</strain>
    </source>
</reference>
<protein>
    <submittedName>
        <fullName evidence="2">Uncharacterized protein</fullName>
    </submittedName>
</protein>
<evidence type="ECO:0000256" key="1">
    <source>
        <dbReference type="SAM" id="MobiDB-lite"/>
    </source>
</evidence>
<feature type="compositionally biased region" description="Basic and acidic residues" evidence="1">
    <location>
        <begin position="136"/>
        <end position="148"/>
    </location>
</feature>
<dbReference type="EMBL" id="FMJD01000002">
    <property type="protein sequence ID" value="SCM71551.1"/>
    <property type="molecule type" value="Genomic_DNA"/>
</dbReference>
<dbReference type="AlphaFoldDB" id="A0A212L1W4"/>
<gene>
    <name evidence="2" type="ORF">KL86PLE_100260</name>
</gene>
<accession>A0A212L1W4</accession>
<feature type="region of interest" description="Disordered" evidence="1">
    <location>
        <begin position="1"/>
        <end position="37"/>
    </location>
</feature>
<evidence type="ECO:0000313" key="2">
    <source>
        <dbReference type="EMBL" id="SCM71551.1"/>
    </source>
</evidence>
<sequence length="163" mass="17507">MTDEPNKPRKGRKGPPKGAPRRTQPLPPKEPAPGIYSPTEGERVLVQLGVASGISLDYLRKQVAAGKLTKAGFEAAFADEIKDGLEGATLKVATNLFRCATAWPPIKGVTPTCMVFWLKNRAKWAEDTASASVKMTESKDPETQEKTVEFSIKIGDGAPKDAG</sequence>
<organism evidence="2">
    <name type="scientific">uncultured Pleomorphomonas sp</name>
    <dbReference type="NCBI Taxonomy" id="442121"/>
    <lineage>
        <taxon>Bacteria</taxon>
        <taxon>Pseudomonadati</taxon>
        <taxon>Pseudomonadota</taxon>
        <taxon>Alphaproteobacteria</taxon>
        <taxon>Hyphomicrobiales</taxon>
        <taxon>Pleomorphomonadaceae</taxon>
        <taxon>Pleomorphomonas</taxon>
        <taxon>environmental samples</taxon>
    </lineage>
</organism>
<name>A0A212L1W4_9HYPH</name>